<evidence type="ECO:0000256" key="9">
    <source>
        <dbReference type="ARBA" id="ARBA00022840"/>
    </source>
</evidence>
<keyword evidence="6" id="KW-0547">Nucleotide-binding</keyword>
<protein>
    <recommendedName>
        <fullName evidence="3">non-specific serine/threonine protein kinase</fullName>
        <ecNumber evidence="3">2.7.11.1</ecNumber>
    </recommendedName>
</protein>
<dbReference type="Pfam" id="PF23593">
    <property type="entry name" value="HEAT_ATR"/>
    <property type="match status" value="1"/>
</dbReference>
<gene>
    <name evidence="12" type="ORF">g.39579</name>
</gene>
<dbReference type="InterPro" id="IPR014009">
    <property type="entry name" value="PIK_FAT"/>
</dbReference>
<evidence type="ECO:0000256" key="2">
    <source>
        <dbReference type="ARBA" id="ARBA00010769"/>
    </source>
</evidence>
<keyword evidence="7" id="KW-0227">DNA damage</keyword>
<evidence type="ECO:0000256" key="6">
    <source>
        <dbReference type="ARBA" id="ARBA00022741"/>
    </source>
</evidence>
<keyword evidence="4" id="KW-0723">Serine/threonine-protein kinase</keyword>
<dbReference type="InterPro" id="IPR050517">
    <property type="entry name" value="DDR_Repair_Kinase"/>
</dbReference>
<dbReference type="InterPro" id="IPR012993">
    <property type="entry name" value="UME"/>
</dbReference>
<keyword evidence="5" id="KW-0808">Transferase</keyword>
<evidence type="ECO:0000256" key="8">
    <source>
        <dbReference type="ARBA" id="ARBA00022777"/>
    </source>
</evidence>
<dbReference type="GO" id="GO:0005694">
    <property type="term" value="C:chromosome"/>
    <property type="evidence" value="ECO:0007669"/>
    <property type="project" value="TreeGrafter"/>
</dbReference>
<evidence type="ECO:0000256" key="5">
    <source>
        <dbReference type="ARBA" id="ARBA00022679"/>
    </source>
</evidence>
<name>A0A1B6HEK5_9HEMI</name>
<dbReference type="InterPro" id="IPR003151">
    <property type="entry name" value="PIK-rel_kinase_FAT"/>
</dbReference>
<keyword evidence="9" id="KW-0067">ATP-binding</keyword>
<dbReference type="InterPro" id="IPR011989">
    <property type="entry name" value="ARM-like"/>
</dbReference>
<dbReference type="GO" id="GO:0000723">
    <property type="term" value="P:telomere maintenance"/>
    <property type="evidence" value="ECO:0007669"/>
    <property type="project" value="TreeGrafter"/>
</dbReference>
<evidence type="ECO:0000256" key="4">
    <source>
        <dbReference type="ARBA" id="ARBA00022527"/>
    </source>
</evidence>
<evidence type="ECO:0000256" key="3">
    <source>
        <dbReference type="ARBA" id="ARBA00012513"/>
    </source>
</evidence>
<proteinExistence type="inferred from homology"/>
<dbReference type="Pfam" id="PF02259">
    <property type="entry name" value="FAT"/>
    <property type="match status" value="1"/>
</dbReference>
<dbReference type="SUPFAM" id="SSF48371">
    <property type="entry name" value="ARM repeat"/>
    <property type="match status" value="1"/>
</dbReference>
<evidence type="ECO:0000256" key="10">
    <source>
        <dbReference type="ARBA" id="ARBA00023242"/>
    </source>
</evidence>
<keyword evidence="8" id="KW-0418">Kinase</keyword>
<dbReference type="InterPro" id="IPR056802">
    <property type="entry name" value="ATR-like_M-HEAT"/>
</dbReference>
<dbReference type="GO" id="GO:0005524">
    <property type="term" value="F:ATP binding"/>
    <property type="evidence" value="ECO:0007669"/>
    <property type="project" value="UniProtKB-KW"/>
</dbReference>
<dbReference type="GO" id="GO:0005634">
    <property type="term" value="C:nucleus"/>
    <property type="evidence" value="ECO:0007669"/>
    <property type="project" value="UniProtKB-SubCell"/>
</dbReference>
<evidence type="ECO:0000259" key="11">
    <source>
        <dbReference type="PROSITE" id="PS51189"/>
    </source>
</evidence>
<dbReference type="InterPro" id="IPR016024">
    <property type="entry name" value="ARM-type_fold"/>
</dbReference>
<dbReference type="EC" id="2.7.11.1" evidence="3"/>
<dbReference type="EMBL" id="GECU01034600">
    <property type="protein sequence ID" value="JAS73106.1"/>
    <property type="molecule type" value="Transcribed_RNA"/>
</dbReference>
<dbReference type="GO" id="GO:0006281">
    <property type="term" value="P:DNA repair"/>
    <property type="evidence" value="ECO:0007669"/>
    <property type="project" value="TreeGrafter"/>
</dbReference>
<feature type="domain" description="FAT" evidence="11">
    <location>
        <begin position="1522"/>
        <end position="2075"/>
    </location>
</feature>
<dbReference type="GO" id="GO:0000077">
    <property type="term" value="P:DNA damage checkpoint signaling"/>
    <property type="evidence" value="ECO:0007669"/>
    <property type="project" value="TreeGrafter"/>
</dbReference>
<keyword evidence="10" id="KW-0539">Nucleus</keyword>
<reference evidence="12" key="1">
    <citation type="submission" date="2015-11" db="EMBL/GenBank/DDBJ databases">
        <title>De novo transcriptome assembly of four potential Pierce s Disease insect vectors from Arizona vineyards.</title>
        <authorList>
            <person name="Tassone E.E."/>
        </authorList>
    </citation>
    <scope>NUCLEOTIDE SEQUENCE</scope>
</reference>
<dbReference type="InterPro" id="IPR057564">
    <property type="entry name" value="HEAT_ATR"/>
</dbReference>
<evidence type="ECO:0000313" key="12">
    <source>
        <dbReference type="EMBL" id="JAS73106.1"/>
    </source>
</evidence>
<dbReference type="PROSITE" id="PS51189">
    <property type="entry name" value="FAT"/>
    <property type="match status" value="1"/>
</dbReference>
<accession>A0A1B6HEK5</accession>
<comment type="subcellular location">
    <subcellularLocation>
        <location evidence="1">Nucleus</location>
    </subcellularLocation>
</comment>
<dbReference type="Gene3D" id="1.25.10.10">
    <property type="entry name" value="Leucine-rich Repeat Variant"/>
    <property type="match status" value="1"/>
</dbReference>
<dbReference type="PANTHER" id="PTHR11139">
    <property type="entry name" value="ATAXIA TELANGIECTASIA MUTATED ATM -RELATED"/>
    <property type="match status" value="1"/>
</dbReference>
<organism evidence="12">
    <name type="scientific">Homalodisca liturata</name>
    <dbReference type="NCBI Taxonomy" id="320908"/>
    <lineage>
        <taxon>Eukaryota</taxon>
        <taxon>Metazoa</taxon>
        <taxon>Ecdysozoa</taxon>
        <taxon>Arthropoda</taxon>
        <taxon>Hexapoda</taxon>
        <taxon>Insecta</taxon>
        <taxon>Pterygota</taxon>
        <taxon>Neoptera</taxon>
        <taxon>Paraneoptera</taxon>
        <taxon>Hemiptera</taxon>
        <taxon>Auchenorrhyncha</taxon>
        <taxon>Membracoidea</taxon>
        <taxon>Cicadellidae</taxon>
        <taxon>Cicadellinae</taxon>
        <taxon>Proconiini</taxon>
        <taxon>Homalodisca</taxon>
    </lineage>
</organism>
<evidence type="ECO:0000256" key="7">
    <source>
        <dbReference type="ARBA" id="ARBA00022763"/>
    </source>
</evidence>
<comment type="similarity">
    <text evidence="2">Belongs to the PI3/PI4-kinase family. ATM subfamily.</text>
</comment>
<dbReference type="PANTHER" id="PTHR11139:SF69">
    <property type="entry name" value="SERINE_THREONINE-PROTEIN KINASE ATR"/>
    <property type="match status" value="1"/>
</dbReference>
<dbReference type="SMART" id="SM00802">
    <property type="entry name" value="UME"/>
    <property type="match status" value="1"/>
</dbReference>
<dbReference type="Pfam" id="PF25030">
    <property type="entry name" value="M-HEAT_ATR"/>
    <property type="match status" value="1"/>
</dbReference>
<feature type="non-terminal residue" evidence="12">
    <location>
        <position position="2075"/>
    </location>
</feature>
<dbReference type="Pfam" id="PF08064">
    <property type="entry name" value="UME"/>
    <property type="match status" value="1"/>
</dbReference>
<dbReference type="GO" id="GO:0004674">
    <property type="term" value="F:protein serine/threonine kinase activity"/>
    <property type="evidence" value="ECO:0007669"/>
    <property type="project" value="UniProtKB-KW"/>
</dbReference>
<sequence length="2075" mass="235396">MEICHEADSEQSTEPLLPAAEFWKIFHTSVPALFNNEGDIVQKLGIIIQRCGEDYEYYTPPISVHRAEYEAKLPHYNAFTTWLVGQLVRALTLDKLACYHSQFVDWQCLILDVLATRNESMFLTIMLQYLAALKDLVEAKSSDGKLVFQWFSQSLHHLNSQPPLDQFELENSTKRASVITHLLKVVSSQTYMLAKCSPLSVEVYWNLLLCLLEDPHPADVVATLDSVSTSLANCGFLQLSWNCAAPVTAFKLCVNMDSVMFYVNWNYSGNCDSNQSVKPLLISFSEYFKTILENGDSISEIIQEKLYQTLVPSLTPKSPFLCSDCTSPNYCKLLAYLLKNVDSTENIQSKILPLLENASNFPAILLVVEFLIIDELEKKLSSFQHNDRTNVEISAAIISNLWNCTFNVVVRTLEEMRRDQSVTTLQYSAKLLTAAFHMVSNISFHFKSIPIVFFGNKFYSAYNKLLPEIQQLNMISRPVITASKHLISLQESSAIDEREILKLAVLLSTPWLKHLTSPQLPGLNLASYLEVADQHIFPNDASVELECVEGLMRAVNEVCDTQEWRLNVLRIAKGNPETYSVVLRLLPVLLSTVTPQTKAQLVNHLVEPYFSSLNSSVVEQLSKQIPSVICAIAGSTEVCRSTTGEFNVVCKVCDSETTEKPYFILDTLEEVAVSLLEKYLQLQSNQSESVRKYVAASLKQWSNHIPESQFKKYVKKWFALMNDPHAEVRMTMAQMAGLLISERTEPAVVQLYNKVAMAIIHRSLSTANRDLQLSIITTVYNIACVPNDKVLNFTIRAFVLFLGHPSVMNHSVAQIYLKNIAAVRNKTVKDIFFRFQDEVFKVISELLIHNQLFNPKCVSATLLNLTQGLSFQTTKDFLDTSGPKYLLKYLLPLIIKKPKTTEILSVVAAMAGTELSSLLKDSFQYVYPHVNLFEDKKTLESVCKLIEQYTEYSLISLIRISFKVITCELLLYFHQEKRKVTEALLELRRIESDTPVEVIKPDGYPNTDSEVAQFIQPRFLGVLAYMDSILVSRSGCESGKRHALLTLPELIRLMGKVHITPVRFKVLATLRSALKLYADSFPELVCFAWRAFVLNVSTLGPLLSTIVVSLLPLLDQHSVEISSVFHICIVDNLEAVSGYLAELYFLPDTPPIHQIYTLVQKELAKLRNLPVKDQLAVTLRMATHENADVRLLGLHKLRTELSLHRQHMVCLIRDHDNMDPFILKLLDALISGCKDPNEGVQLASAQCLGEIGAVDPGLLPNRVKMEVEEKEISFVINSEAFVIRALKEFVRAFQAATTTMDSYAFGIQELLKLYNVTKSDIWKQLSDSTKEIISPFRDSRYKPMQVKDTNIPHPIFGSTHGTGFKMWAVHWVSRLIPAVTDEFVRKVFSVCQLGLKNDLQTLLFFLPYIVLYAILGATKSQSVRIAEEMSTVLTWSDDQPATEGDTPLGSILTTGSSVQDLPVSQEKSLTHTLCAKTIYQLFDFLYRWLRETKQKIKPNEKSALSLQYDTLHEFLKKFSKLEISEGSFKCREYTRALLFLEEYITENPNTLQSYLPSLGIIYYHLHDPDSLRGIIAIHETEPTAQEMILFHEVTGKLQDAAACYEQLGQENVGGEDLYKAMVQCYLDMDQPLTALKLAQGLLNSGQCVNLVDLQAEAMLSLSQFPQLEQLLAGQDEGLGWGASLGQALLHLSQRRRDLMVATLNTMRQSLVRSLAGCSVSNSGYRHSYDVIVKLHIITELEKLGDMVLNMLDCRSVEQSSAVFARVVREELDNRLSVVQPACRVLQPVLCVRRVVLSLAQQMFTNTQPCPGIMSLFNTEISNSWLKSIEIARKSGHFQQAYTNILTVEPYKPKGLFVEKAKLLWAKCEPEAALNTLQWGIEHHFPDATEFKTLPASERLDDRKLFAEAKLLMAVYNDENVNIDMETNVNNYRSAMEVCRNWEKSVVCFAQYKYKYLRTFSDNPEFLTKTLEYQVDIIYYFGKSLEYGCEYIYQSMPRMLSIWLDFGTQLAQDCISIPNRNTANLAERRATMDKMTTLIETFIERLPTYMFMTAFSQLISRICHPLKDCYKILRRV</sequence>
<evidence type="ECO:0000256" key="1">
    <source>
        <dbReference type="ARBA" id="ARBA00004123"/>
    </source>
</evidence>